<keyword evidence="5" id="KW-0378">Hydrolase</keyword>
<dbReference type="Proteomes" id="UP000027073">
    <property type="component" value="Unassembled WGS sequence"/>
</dbReference>
<evidence type="ECO:0000256" key="7">
    <source>
        <dbReference type="ARBA" id="ARBA00023049"/>
    </source>
</evidence>
<evidence type="ECO:0000256" key="5">
    <source>
        <dbReference type="ARBA" id="ARBA00022801"/>
    </source>
</evidence>
<dbReference type="InParanoid" id="A0A067NR66"/>
<dbReference type="Gene3D" id="3.40.390.10">
    <property type="entry name" value="Collagenase (Catalytic Domain)"/>
    <property type="match status" value="1"/>
</dbReference>
<dbReference type="AlphaFoldDB" id="A0A067NR66"/>
<dbReference type="CDD" id="cd04275">
    <property type="entry name" value="ZnMc_pappalysin_like"/>
    <property type="match status" value="1"/>
</dbReference>
<feature type="signal peptide" evidence="9">
    <location>
        <begin position="1"/>
        <end position="18"/>
    </location>
</feature>
<dbReference type="SUPFAM" id="SSF55486">
    <property type="entry name" value="Metalloproteases ('zincins'), catalytic domain"/>
    <property type="match status" value="1"/>
</dbReference>
<dbReference type="PANTHER" id="PTHR47466">
    <property type="match status" value="1"/>
</dbReference>
<evidence type="ECO:0000259" key="10">
    <source>
        <dbReference type="Pfam" id="PF05572"/>
    </source>
</evidence>
<keyword evidence="4 9" id="KW-0732">Signal</keyword>
<dbReference type="MEROPS" id="M43.008"/>
<evidence type="ECO:0000313" key="12">
    <source>
        <dbReference type="Proteomes" id="UP000027073"/>
    </source>
</evidence>
<keyword evidence="6" id="KW-0862">Zinc</keyword>
<feature type="chain" id="PRO_5001642485" description="Peptidase M43 pregnancy-associated plasma-A domain-containing protein" evidence="9">
    <location>
        <begin position="19"/>
        <end position="294"/>
    </location>
</feature>
<comment type="similarity">
    <text evidence="1">Belongs to the peptidase M43B family.</text>
</comment>
<dbReference type="STRING" id="1137138.A0A067NR66"/>
<dbReference type="VEuPathDB" id="FungiDB:PLEOSDRAFT_169021"/>
<evidence type="ECO:0000256" key="4">
    <source>
        <dbReference type="ARBA" id="ARBA00022729"/>
    </source>
</evidence>
<dbReference type="EMBL" id="KL198009">
    <property type="protein sequence ID" value="KDQ26592.1"/>
    <property type="molecule type" value="Genomic_DNA"/>
</dbReference>
<evidence type="ECO:0000256" key="8">
    <source>
        <dbReference type="ARBA" id="ARBA00023157"/>
    </source>
</evidence>
<dbReference type="PANTHER" id="PTHR47466:SF1">
    <property type="entry name" value="METALLOPROTEASE MEP1 (AFU_ORTHOLOGUE AFUA_1G07730)-RELATED"/>
    <property type="match status" value="1"/>
</dbReference>
<dbReference type="InterPro" id="IPR024079">
    <property type="entry name" value="MetalloPept_cat_dom_sf"/>
</dbReference>
<evidence type="ECO:0000256" key="2">
    <source>
        <dbReference type="ARBA" id="ARBA00022670"/>
    </source>
</evidence>
<accession>A0A067NR66</accession>
<keyword evidence="8" id="KW-1015">Disulfide bond</keyword>
<proteinExistence type="inferred from homology"/>
<sequence length="294" mass="31325">MLSSTFFVFAFVAVSAFGKPTPRQCGTAVLSDAQVVAAEKHFRANMVPPGGLSTSGIGAAHSSKLNVYWHVVSKDDTLEGGNIPDSQIEESINVLNVAYEGTGLSWLLANTTRTLNADWFTKVGPSNSQQTAMKTALRQGGAADLNVYSVGFPSSGLLGYATFPSWYADAPADDGVVILYSSVPGGSTQDYNGGQTLTHEAGHWVGLYHTFQGGCNGAGDMVDDTAPESSPAFGCPTGRDTCKSDSLPDPIHNYMDYTYDTCMTEFTPGQIERLQGQMRTYRDVSFEATEGASF</sequence>
<feature type="domain" description="Peptidase M43 pregnancy-associated plasma-A" evidence="10">
    <location>
        <begin position="165"/>
        <end position="277"/>
    </location>
</feature>
<dbReference type="GO" id="GO:0006508">
    <property type="term" value="P:proteolysis"/>
    <property type="evidence" value="ECO:0007669"/>
    <property type="project" value="UniProtKB-KW"/>
</dbReference>
<dbReference type="Pfam" id="PF05572">
    <property type="entry name" value="Peptidase_M43"/>
    <property type="match status" value="1"/>
</dbReference>
<name>A0A067NR66_PLEO1</name>
<protein>
    <recommendedName>
        <fullName evidence="10">Peptidase M43 pregnancy-associated plasma-A domain-containing protein</fullName>
    </recommendedName>
</protein>
<dbReference type="GO" id="GO:0008237">
    <property type="term" value="F:metallopeptidase activity"/>
    <property type="evidence" value="ECO:0007669"/>
    <property type="project" value="UniProtKB-KW"/>
</dbReference>
<dbReference type="InterPro" id="IPR008754">
    <property type="entry name" value="Peptidase_M43"/>
</dbReference>
<keyword evidence="2" id="KW-0645">Protease</keyword>
<evidence type="ECO:0000256" key="1">
    <source>
        <dbReference type="ARBA" id="ARBA00008721"/>
    </source>
</evidence>
<dbReference type="HOGENOM" id="CLU_048726_1_1_1"/>
<dbReference type="GO" id="GO:0046872">
    <property type="term" value="F:metal ion binding"/>
    <property type="evidence" value="ECO:0007669"/>
    <property type="project" value="UniProtKB-KW"/>
</dbReference>
<evidence type="ECO:0000313" key="11">
    <source>
        <dbReference type="EMBL" id="KDQ26592.1"/>
    </source>
</evidence>
<keyword evidence="3" id="KW-0479">Metal-binding</keyword>
<gene>
    <name evidence="11" type="ORF">PLEOSDRAFT_169021</name>
</gene>
<reference evidence="12" key="1">
    <citation type="journal article" date="2014" name="Proc. Natl. Acad. Sci. U.S.A.">
        <title>Extensive sampling of basidiomycete genomes demonstrates inadequacy of the white-rot/brown-rot paradigm for wood decay fungi.</title>
        <authorList>
            <person name="Riley R."/>
            <person name="Salamov A.A."/>
            <person name="Brown D.W."/>
            <person name="Nagy L.G."/>
            <person name="Floudas D."/>
            <person name="Held B.W."/>
            <person name="Levasseur A."/>
            <person name="Lombard V."/>
            <person name="Morin E."/>
            <person name="Otillar R."/>
            <person name="Lindquist E.A."/>
            <person name="Sun H."/>
            <person name="LaButti K.M."/>
            <person name="Schmutz J."/>
            <person name="Jabbour D."/>
            <person name="Luo H."/>
            <person name="Baker S.E."/>
            <person name="Pisabarro A.G."/>
            <person name="Walton J.D."/>
            <person name="Blanchette R.A."/>
            <person name="Henrissat B."/>
            <person name="Martin F."/>
            <person name="Cullen D."/>
            <person name="Hibbett D.S."/>
            <person name="Grigoriev I.V."/>
        </authorList>
    </citation>
    <scope>NUCLEOTIDE SEQUENCE [LARGE SCALE GENOMIC DNA]</scope>
    <source>
        <strain evidence="12">PC15</strain>
    </source>
</reference>
<keyword evidence="7" id="KW-0482">Metalloprotease</keyword>
<evidence type="ECO:0000256" key="6">
    <source>
        <dbReference type="ARBA" id="ARBA00022833"/>
    </source>
</evidence>
<dbReference type="OrthoDB" id="536211at2759"/>
<organism evidence="11 12">
    <name type="scientific">Pleurotus ostreatus (strain PC15)</name>
    <name type="common">Oyster mushroom</name>
    <dbReference type="NCBI Taxonomy" id="1137138"/>
    <lineage>
        <taxon>Eukaryota</taxon>
        <taxon>Fungi</taxon>
        <taxon>Dikarya</taxon>
        <taxon>Basidiomycota</taxon>
        <taxon>Agaricomycotina</taxon>
        <taxon>Agaricomycetes</taxon>
        <taxon>Agaricomycetidae</taxon>
        <taxon>Agaricales</taxon>
        <taxon>Pleurotineae</taxon>
        <taxon>Pleurotaceae</taxon>
        <taxon>Pleurotus</taxon>
    </lineage>
</organism>
<evidence type="ECO:0000256" key="3">
    <source>
        <dbReference type="ARBA" id="ARBA00022723"/>
    </source>
</evidence>
<evidence type="ECO:0000256" key="9">
    <source>
        <dbReference type="SAM" id="SignalP"/>
    </source>
</evidence>